<dbReference type="RefSeq" id="WP_188453582.1">
    <property type="nucleotide sequence ID" value="NZ_BMFR01000001.1"/>
</dbReference>
<protein>
    <recommendedName>
        <fullName evidence="3">DUF1510 domain-containing protein</fullName>
    </recommendedName>
</protein>
<feature type="domain" description="DUF1510" evidence="3">
    <location>
        <begin position="126"/>
        <end position="216"/>
    </location>
</feature>
<evidence type="ECO:0000313" key="5">
    <source>
        <dbReference type="Proteomes" id="UP000622860"/>
    </source>
</evidence>
<feature type="compositionally biased region" description="Basic and acidic residues" evidence="1">
    <location>
        <begin position="62"/>
        <end position="72"/>
    </location>
</feature>
<organism evidence="4 5">
    <name type="scientific">Virgibacillus oceani</name>
    <dbReference type="NCBI Taxonomy" id="1479511"/>
    <lineage>
        <taxon>Bacteria</taxon>
        <taxon>Bacillati</taxon>
        <taxon>Bacillota</taxon>
        <taxon>Bacilli</taxon>
        <taxon>Bacillales</taxon>
        <taxon>Bacillaceae</taxon>
        <taxon>Virgibacillus</taxon>
    </lineage>
</organism>
<keyword evidence="2" id="KW-0472">Membrane</keyword>
<feature type="compositionally biased region" description="Acidic residues" evidence="1">
    <location>
        <begin position="95"/>
        <end position="122"/>
    </location>
</feature>
<comment type="caution">
    <text evidence="4">The sequence shown here is derived from an EMBL/GenBank/DDBJ whole genome shotgun (WGS) entry which is preliminary data.</text>
</comment>
<sequence length="222" mass="24844">MSDFDNHSRVDKFEKRRKNTKLLSIMLVLGGIFIVALIGLFIFGGGDDEPSELPNNISSRETSSESDQKADDAETDDSTNTEDKNASSDEKNTADDEDTSDADEDNNTDVETEPVESNDENVESAYTGDWQPIGTQQQGPHTTTYDEGTQDRNEMEKAIRVATGLQEGDMITWWLENGGDQKVIGTVSNNAQTETYRVYLSWMENQGWQPTKVEVLKENDKK</sequence>
<keyword evidence="2" id="KW-0812">Transmembrane</keyword>
<reference evidence="4" key="1">
    <citation type="journal article" date="2014" name="Int. J. Syst. Evol. Microbiol.">
        <title>Complete genome sequence of Corynebacterium casei LMG S-19264T (=DSM 44701T), isolated from a smear-ripened cheese.</title>
        <authorList>
            <consortium name="US DOE Joint Genome Institute (JGI-PGF)"/>
            <person name="Walter F."/>
            <person name="Albersmeier A."/>
            <person name="Kalinowski J."/>
            <person name="Ruckert C."/>
        </authorList>
    </citation>
    <scope>NUCLEOTIDE SEQUENCE</scope>
    <source>
        <strain evidence="4">CGMCC 1.12754</strain>
    </source>
</reference>
<evidence type="ECO:0000313" key="4">
    <source>
        <dbReference type="EMBL" id="GGG63051.1"/>
    </source>
</evidence>
<gene>
    <name evidence="4" type="ORF">GCM10011398_03050</name>
</gene>
<feature type="compositionally biased region" description="Polar residues" evidence="1">
    <location>
        <begin position="133"/>
        <end position="147"/>
    </location>
</feature>
<keyword evidence="2" id="KW-1133">Transmembrane helix</keyword>
<feature type="transmembrane region" description="Helical" evidence="2">
    <location>
        <begin position="22"/>
        <end position="43"/>
    </location>
</feature>
<reference evidence="4" key="2">
    <citation type="submission" date="2020-09" db="EMBL/GenBank/DDBJ databases">
        <authorList>
            <person name="Sun Q."/>
            <person name="Zhou Y."/>
        </authorList>
    </citation>
    <scope>NUCLEOTIDE SEQUENCE</scope>
    <source>
        <strain evidence="4">CGMCC 1.12754</strain>
    </source>
</reference>
<evidence type="ECO:0000256" key="2">
    <source>
        <dbReference type="SAM" id="Phobius"/>
    </source>
</evidence>
<keyword evidence="5" id="KW-1185">Reference proteome</keyword>
<dbReference type="Pfam" id="PF07423">
    <property type="entry name" value="DUF1510"/>
    <property type="match status" value="1"/>
</dbReference>
<dbReference type="InterPro" id="IPR009988">
    <property type="entry name" value="DUF1510"/>
</dbReference>
<dbReference type="Proteomes" id="UP000622860">
    <property type="component" value="Unassembled WGS sequence"/>
</dbReference>
<feature type="region of interest" description="Disordered" evidence="1">
    <location>
        <begin position="49"/>
        <end position="152"/>
    </location>
</feature>
<feature type="compositionally biased region" description="Basic and acidic residues" evidence="1">
    <location>
        <begin position="81"/>
        <end position="94"/>
    </location>
</feature>
<name>A0A917LWA3_9BACI</name>
<dbReference type="EMBL" id="BMFR01000001">
    <property type="protein sequence ID" value="GGG63051.1"/>
    <property type="molecule type" value="Genomic_DNA"/>
</dbReference>
<evidence type="ECO:0000256" key="1">
    <source>
        <dbReference type="SAM" id="MobiDB-lite"/>
    </source>
</evidence>
<dbReference type="AlphaFoldDB" id="A0A917LWA3"/>
<evidence type="ECO:0000259" key="3">
    <source>
        <dbReference type="Pfam" id="PF07423"/>
    </source>
</evidence>
<accession>A0A917LWA3</accession>
<proteinExistence type="predicted"/>